<protein>
    <submittedName>
        <fullName evidence="1">Uncharacterized protein</fullName>
    </submittedName>
</protein>
<gene>
    <name evidence="1" type="primary">Acey_s0220.g2522</name>
    <name evidence="1" type="ORF">Y032_0220g2522</name>
</gene>
<dbReference type="Proteomes" id="UP000024635">
    <property type="component" value="Unassembled WGS sequence"/>
</dbReference>
<keyword evidence="2" id="KW-1185">Reference proteome</keyword>
<dbReference type="EMBL" id="JARK01001556">
    <property type="protein sequence ID" value="EYB90437.1"/>
    <property type="molecule type" value="Genomic_DNA"/>
</dbReference>
<proteinExistence type="predicted"/>
<evidence type="ECO:0000313" key="1">
    <source>
        <dbReference type="EMBL" id="EYB90437.1"/>
    </source>
</evidence>
<comment type="caution">
    <text evidence="1">The sequence shown here is derived from an EMBL/GenBank/DDBJ whole genome shotgun (WGS) entry which is preliminary data.</text>
</comment>
<organism evidence="1 2">
    <name type="scientific">Ancylostoma ceylanicum</name>
    <dbReference type="NCBI Taxonomy" id="53326"/>
    <lineage>
        <taxon>Eukaryota</taxon>
        <taxon>Metazoa</taxon>
        <taxon>Ecdysozoa</taxon>
        <taxon>Nematoda</taxon>
        <taxon>Chromadorea</taxon>
        <taxon>Rhabditida</taxon>
        <taxon>Rhabditina</taxon>
        <taxon>Rhabditomorpha</taxon>
        <taxon>Strongyloidea</taxon>
        <taxon>Ancylostomatidae</taxon>
        <taxon>Ancylostomatinae</taxon>
        <taxon>Ancylostoma</taxon>
    </lineage>
</organism>
<reference evidence="2" key="1">
    <citation type="journal article" date="2015" name="Nat. Genet.">
        <title>The genome and transcriptome of the zoonotic hookworm Ancylostoma ceylanicum identify infection-specific gene families.</title>
        <authorList>
            <person name="Schwarz E.M."/>
            <person name="Hu Y."/>
            <person name="Antoshechkin I."/>
            <person name="Miller M.M."/>
            <person name="Sternberg P.W."/>
            <person name="Aroian R.V."/>
        </authorList>
    </citation>
    <scope>NUCLEOTIDE SEQUENCE</scope>
    <source>
        <strain evidence="2">HY135</strain>
    </source>
</reference>
<evidence type="ECO:0000313" key="2">
    <source>
        <dbReference type="Proteomes" id="UP000024635"/>
    </source>
</evidence>
<dbReference type="AlphaFoldDB" id="A0A016SJ82"/>
<sequence length="78" mass="8777">MVNGRSNSVAVMHAISLRNRGRGSDTYRLPRYIAMDRCQTELIARTLEDVPKMNWLYGSLLAAHANHLGEDYNLPAGF</sequence>
<accession>A0A016SJ82</accession>
<name>A0A016SJ82_9BILA</name>